<keyword evidence="3 5" id="KW-0689">Ribosomal protein</keyword>
<organism evidence="9 10">
    <name type="scientific">Croceimicrobium hydrocarbonivorans</name>
    <dbReference type="NCBI Taxonomy" id="2761580"/>
    <lineage>
        <taxon>Bacteria</taxon>
        <taxon>Pseudomonadati</taxon>
        <taxon>Bacteroidota</taxon>
        <taxon>Flavobacteriia</taxon>
        <taxon>Flavobacteriales</taxon>
        <taxon>Owenweeksiaceae</taxon>
        <taxon>Croceimicrobium</taxon>
    </lineage>
</organism>
<dbReference type="KEGG" id="chyd:H4K34_07485"/>
<evidence type="ECO:0000313" key="9">
    <source>
        <dbReference type="EMBL" id="QNR25673.1"/>
    </source>
</evidence>
<dbReference type="GO" id="GO:0022625">
    <property type="term" value="C:cytosolic large ribosomal subunit"/>
    <property type="evidence" value="ECO:0007669"/>
    <property type="project" value="TreeGrafter"/>
</dbReference>
<evidence type="ECO:0000259" key="8">
    <source>
        <dbReference type="Pfam" id="PF14693"/>
    </source>
</evidence>
<dbReference type="Gene3D" id="2.170.120.20">
    <property type="entry name" value="Ribosomal protein L25, beta domain"/>
    <property type="match status" value="1"/>
</dbReference>
<dbReference type="Pfam" id="PF01386">
    <property type="entry name" value="Ribosomal_L25p"/>
    <property type="match status" value="1"/>
</dbReference>
<dbReference type="InterPro" id="IPR020056">
    <property type="entry name" value="Rbsml_bL25/Gln-tRNA_synth_N"/>
</dbReference>
<dbReference type="HAMAP" id="MF_01334">
    <property type="entry name" value="Ribosomal_bL25_CTC"/>
    <property type="match status" value="1"/>
</dbReference>
<keyword evidence="10" id="KW-1185">Reference proteome</keyword>
<proteinExistence type="inferred from homology"/>
<dbReference type="InterPro" id="IPR020057">
    <property type="entry name" value="Ribosomal_bL25_b-dom"/>
</dbReference>
<evidence type="ECO:0000256" key="6">
    <source>
        <dbReference type="SAM" id="MobiDB-lite"/>
    </source>
</evidence>
<dbReference type="EMBL" id="CP060139">
    <property type="protein sequence ID" value="QNR25673.1"/>
    <property type="molecule type" value="Genomic_DNA"/>
</dbReference>
<dbReference type="InterPro" id="IPR001021">
    <property type="entry name" value="Ribosomal_bL25_long"/>
</dbReference>
<keyword evidence="4 5" id="KW-0687">Ribonucleoprotein</keyword>
<evidence type="ECO:0000256" key="5">
    <source>
        <dbReference type="HAMAP-Rule" id="MF_01334"/>
    </source>
</evidence>
<dbReference type="InterPro" id="IPR029751">
    <property type="entry name" value="Ribosomal_L25_dom"/>
</dbReference>
<comment type="subunit">
    <text evidence="5">Part of the 50S ribosomal subunit; part of the 5S rRNA/L5/L18/L25 subcomplex. Contacts the 5S rRNA. Binds to the 5S rRNA independently of L5 and L18.</text>
</comment>
<dbReference type="Pfam" id="PF14693">
    <property type="entry name" value="Ribosomal_TL5_C"/>
    <property type="match status" value="1"/>
</dbReference>
<keyword evidence="2 5" id="KW-0694">RNA-binding</keyword>
<dbReference type="PANTHER" id="PTHR33284">
    <property type="entry name" value="RIBOSOMAL PROTEIN L25/GLN-TRNA SYNTHETASE, ANTI-CODON-BINDING DOMAIN-CONTAINING PROTEIN"/>
    <property type="match status" value="1"/>
</dbReference>
<gene>
    <name evidence="5" type="primary">rplY</name>
    <name evidence="5" type="synonym">ctc</name>
    <name evidence="9" type="ORF">H4K34_07485</name>
</gene>
<feature type="domain" description="Large ribosomal subunit protein bL25 L25" evidence="7">
    <location>
        <begin position="6"/>
        <end position="90"/>
    </location>
</feature>
<feature type="domain" description="Large ribosomal subunit protein bL25 beta" evidence="8">
    <location>
        <begin position="100"/>
        <end position="179"/>
    </location>
</feature>
<evidence type="ECO:0000256" key="1">
    <source>
        <dbReference type="ARBA" id="ARBA00022730"/>
    </source>
</evidence>
<evidence type="ECO:0000313" key="10">
    <source>
        <dbReference type="Proteomes" id="UP000516305"/>
    </source>
</evidence>
<dbReference type="SUPFAM" id="SSF50715">
    <property type="entry name" value="Ribosomal protein L25-like"/>
    <property type="match status" value="1"/>
</dbReference>
<keyword evidence="1 5" id="KW-0699">rRNA-binding</keyword>
<protein>
    <recommendedName>
        <fullName evidence="5">Large ribosomal subunit protein bL25</fullName>
    </recommendedName>
    <alternativeName>
        <fullName evidence="5">General stress protein CTC</fullName>
    </alternativeName>
</protein>
<evidence type="ECO:0000256" key="4">
    <source>
        <dbReference type="ARBA" id="ARBA00023274"/>
    </source>
</evidence>
<name>A0A7H0VIX5_9FLAO</name>
<sequence length="206" mass="22676">MRSISIEGKSREELGTKSAKLLRREGMVPCVIYGAGQNVHFYTDSRNFQELLYTAEALMVVINVDGTEYKCVVRDSQFHPVSSEIEHVDFFQITDGKPFEATVPINLVGNARGVRNGGKLKFTLRRVKVLGTEENLPGVIDLNIENLRIGQSLRVKDVKTEGFEILGDGGRTVVAVRTSRNAVNDSDDEEEGEEGAEAATEESAEA</sequence>
<dbReference type="GO" id="GO:0008097">
    <property type="term" value="F:5S rRNA binding"/>
    <property type="evidence" value="ECO:0007669"/>
    <property type="project" value="InterPro"/>
</dbReference>
<evidence type="ECO:0000256" key="3">
    <source>
        <dbReference type="ARBA" id="ARBA00022980"/>
    </source>
</evidence>
<dbReference type="InterPro" id="IPR020930">
    <property type="entry name" value="Ribosomal_uL5_bac-type"/>
</dbReference>
<comment type="similarity">
    <text evidence="5">Belongs to the bacterial ribosomal protein bL25 family. CTC subfamily.</text>
</comment>
<dbReference type="GO" id="GO:0006412">
    <property type="term" value="P:translation"/>
    <property type="evidence" value="ECO:0007669"/>
    <property type="project" value="UniProtKB-UniRule"/>
</dbReference>
<dbReference type="AlphaFoldDB" id="A0A7H0VIX5"/>
<accession>A0A7H0VIX5</accession>
<dbReference type="InterPro" id="IPR011035">
    <property type="entry name" value="Ribosomal_bL25/Gln-tRNA_synth"/>
</dbReference>
<dbReference type="CDD" id="cd00495">
    <property type="entry name" value="Ribosomal_L25_TL5_CTC"/>
    <property type="match status" value="1"/>
</dbReference>
<reference evidence="9 10" key="1">
    <citation type="submission" date="2020-08" db="EMBL/GenBank/DDBJ databases">
        <title>Croceimicrobium hydrocarbonivorans gen. nov., sp. nov., a novel marine bacterium isolated from a bacterial consortium that degrades polyethylene terephthalate.</title>
        <authorList>
            <person name="Liu R."/>
        </authorList>
    </citation>
    <scope>NUCLEOTIDE SEQUENCE [LARGE SCALE GENOMIC DNA]</scope>
    <source>
        <strain evidence="9 10">A20-9</strain>
    </source>
</reference>
<dbReference type="Gene3D" id="2.40.240.10">
    <property type="entry name" value="Ribosomal Protein L25, Chain P"/>
    <property type="match status" value="1"/>
</dbReference>
<feature type="region of interest" description="Disordered" evidence="6">
    <location>
        <begin position="179"/>
        <end position="206"/>
    </location>
</feature>
<dbReference type="Proteomes" id="UP000516305">
    <property type="component" value="Chromosome"/>
</dbReference>
<dbReference type="PANTHER" id="PTHR33284:SF1">
    <property type="entry name" value="RIBOSOMAL PROTEIN L25_GLN-TRNA SYNTHETASE, ANTI-CODON-BINDING DOMAIN-CONTAINING PROTEIN"/>
    <property type="match status" value="1"/>
</dbReference>
<dbReference type="GO" id="GO:0003735">
    <property type="term" value="F:structural constituent of ribosome"/>
    <property type="evidence" value="ECO:0007669"/>
    <property type="project" value="InterPro"/>
</dbReference>
<dbReference type="InterPro" id="IPR037121">
    <property type="entry name" value="Ribosomal_bL25_C"/>
</dbReference>
<dbReference type="NCBIfam" id="TIGR00731">
    <property type="entry name" value="bL25_bact_ctc"/>
    <property type="match status" value="1"/>
</dbReference>
<dbReference type="RefSeq" id="WP_210760198.1">
    <property type="nucleotide sequence ID" value="NZ_CP060139.1"/>
</dbReference>
<feature type="compositionally biased region" description="Acidic residues" evidence="6">
    <location>
        <begin position="185"/>
        <end position="206"/>
    </location>
</feature>
<evidence type="ECO:0000256" key="2">
    <source>
        <dbReference type="ARBA" id="ARBA00022884"/>
    </source>
</evidence>
<evidence type="ECO:0000259" key="7">
    <source>
        <dbReference type="Pfam" id="PF01386"/>
    </source>
</evidence>
<comment type="function">
    <text evidence="5">This is one of the proteins that binds to the 5S RNA in the ribosome where it forms part of the central protuberance.</text>
</comment>